<dbReference type="Proteomes" id="UP000053815">
    <property type="component" value="Unassembled WGS sequence"/>
</dbReference>
<evidence type="ECO:0000256" key="2">
    <source>
        <dbReference type="SAM" id="MobiDB-lite"/>
    </source>
</evidence>
<organism evidence="3">
    <name type="scientific">Mucor ambiguus</name>
    <dbReference type="NCBI Taxonomy" id="91626"/>
    <lineage>
        <taxon>Eukaryota</taxon>
        <taxon>Fungi</taxon>
        <taxon>Fungi incertae sedis</taxon>
        <taxon>Mucoromycota</taxon>
        <taxon>Mucoromycotina</taxon>
        <taxon>Mucoromycetes</taxon>
        <taxon>Mucorales</taxon>
        <taxon>Mucorineae</taxon>
        <taxon>Mucoraceae</taxon>
        <taxon>Mucor</taxon>
    </lineage>
</organism>
<accession>A0A0C9MJR0</accession>
<feature type="coiled-coil region" evidence="1">
    <location>
        <begin position="100"/>
        <end position="164"/>
    </location>
</feature>
<evidence type="ECO:0008006" key="5">
    <source>
        <dbReference type="Google" id="ProtNLM"/>
    </source>
</evidence>
<name>A0A0C9MJR0_9FUNG</name>
<dbReference type="AlphaFoldDB" id="A0A0C9MJR0"/>
<feature type="compositionally biased region" description="Low complexity" evidence="2">
    <location>
        <begin position="14"/>
        <end position="28"/>
    </location>
</feature>
<sequence>MSEALEAANHSGVEETQVIEQEQVTTEEPTNEGQDSPPQEEPRGIKVKYNKEERFVPEDEVPNWVQKGLNYDKVSEKAQQAERYQQMLDRTAKFYGFENHEDYMAALEQAEMDKRIQEEAEKLGVDEEVIRNHLQPLNQKVSEYERQLNELKEAEALRQVENQLASMEKDAEKFPEFAKYKNDVINIAATRGYTLEDAYKIATYEERVNNARLQAHQEAVRNLQKNADSATGSLGMDSPEHPGGYDAMTPAERKAFRENNRRRI</sequence>
<keyword evidence="1" id="KW-0175">Coiled coil</keyword>
<dbReference type="EMBL" id="DF836751">
    <property type="protein sequence ID" value="GAN11066.1"/>
    <property type="molecule type" value="Genomic_DNA"/>
</dbReference>
<evidence type="ECO:0000256" key="1">
    <source>
        <dbReference type="SAM" id="Coils"/>
    </source>
</evidence>
<protein>
    <recommendedName>
        <fullName evidence="5">Scaffolding protein</fullName>
    </recommendedName>
</protein>
<gene>
    <name evidence="3" type="ORF">MAM1_0462c10620</name>
</gene>
<feature type="region of interest" description="Disordered" evidence="2">
    <location>
        <begin position="1"/>
        <end position="51"/>
    </location>
</feature>
<feature type="compositionally biased region" description="Basic and acidic residues" evidence="2">
    <location>
        <begin position="251"/>
        <end position="264"/>
    </location>
</feature>
<feature type="region of interest" description="Disordered" evidence="2">
    <location>
        <begin position="229"/>
        <end position="264"/>
    </location>
</feature>
<evidence type="ECO:0000313" key="3">
    <source>
        <dbReference type="EMBL" id="GAN11066.1"/>
    </source>
</evidence>
<keyword evidence="4" id="KW-1185">Reference proteome</keyword>
<reference evidence="3" key="1">
    <citation type="submission" date="2014-09" db="EMBL/GenBank/DDBJ databases">
        <title>Draft genome sequence of an oleaginous Mucoromycotina fungus Mucor ambiguus NBRC6742.</title>
        <authorList>
            <person name="Takeda I."/>
            <person name="Yamane N."/>
            <person name="Morita T."/>
            <person name="Tamano K."/>
            <person name="Machida M."/>
            <person name="Baker S."/>
            <person name="Koike H."/>
        </authorList>
    </citation>
    <scope>NUCLEOTIDE SEQUENCE</scope>
    <source>
        <strain evidence="3">NBRC 6742</strain>
    </source>
</reference>
<feature type="compositionally biased region" description="Basic and acidic residues" evidence="2">
    <location>
        <begin position="40"/>
        <end position="51"/>
    </location>
</feature>
<evidence type="ECO:0000313" key="4">
    <source>
        <dbReference type="Proteomes" id="UP000053815"/>
    </source>
</evidence>
<proteinExistence type="predicted"/>